<dbReference type="Gene3D" id="3.30.1050.10">
    <property type="entry name" value="SCP2 sterol-binding domain"/>
    <property type="match status" value="1"/>
</dbReference>
<dbReference type="GO" id="GO:0003677">
    <property type="term" value="F:DNA binding"/>
    <property type="evidence" value="ECO:0007669"/>
    <property type="project" value="UniProtKB-KW"/>
</dbReference>
<dbReference type="Gene3D" id="1.10.10.10">
    <property type="entry name" value="Winged helix-like DNA-binding domain superfamily/Winged helix DNA-binding domain"/>
    <property type="match status" value="1"/>
</dbReference>
<accession>A0A2A9HHA5</accession>
<sequence>MAQRADSDTGRTYNLPCVIAQVLDILGDRWTLLIIRDLMSGLHRYNDILESCSGMSPNVLSDRLRRLEAMGIVERHYFKALPPRVEYTLTEKGWHIRPILLALLDWGRKYVEPIREEHVGTRVSHDFAVRVIPTFSFHPERAEDLHARMTIEITDAGDQNAWTFDIHDGHLHPRRNGAPDADVILKTDTSGFFRFIRGEARAEEVGELIGSPETAAAIQACFRTQ</sequence>
<dbReference type="InterPro" id="IPR036527">
    <property type="entry name" value="SCP2_sterol-bd_dom_sf"/>
</dbReference>
<reference evidence="5 6" key="1">
    <citation type="submission" date="2017-09" db="EMBL/GenBank/DDBJ databases">
        <title>Sequencing the genomes of two abundant thermophiles in Great Basin hot springs: Thermocrinis jamiesonii and novel Chloroflexi Thermoflexus hugenholtzii.</title>
        <authorList>
            <person name="Hedlund B."/>
        </authorList>
    </citation>
    <scope>NUCLEOTIDE SEQUENCE [LARGE SCALE GENOMIC DNA]</scope>
    <source>
        <strain evidence="5 6">G233</strain>
    </source>
</reference>
<dbReference type="InterPro" id="IPR002577">
    <property type="entry name" value="HTH_HxlR"/>
</dbReference>
<proteinExistence type="predicted"/>
<protein>
    <submittedName>
        <fullName evidence="5">HxlR family transcriptional regulator</fullName>
    </submittedName>
</protein>
<evidence type="ECO:0000256" key="1">
    <source>
        <dbReference type="ARBA" id="ARBA00023015"/>
    </source>
</evidence>
<evidence type="ECO:0000313" key="6">
    <source>
        <dbReference type="Proteomes" id="UP000223071"/>
    </source>
</evidence>
<dbReference type="SUPFAM" id="SSF55718">
    <property type="entry name" value="SCP-like"/>
    <property type="match status" value="1"/>
</dbReference>
<dbReference type="InterPro" id="IPR003033">
    <property type="entry name" value="SCP2_sterol-bd_dom"/>
</dbReference>
<dbReference type="InterPro" id="IPR036388">
    <property type="entry name" value="WH-like_DNA-bd_sf"/>
</dbReference>
<dbReference type="SUPFAM" id="SSF46785">
    <property type="entry name" value="Winged helix' DNA-binding domain"/>
    <property type="match status" value="1"/>
</dbReference>
<comment type="caution">
    <text evidence="5">The sequence shown here is derived from an EMBL/GenBank/DDBJ whole genome shotgun (WGS) entry which is preliminary data.</text>
</comment>
<dbReference type="Proteomes" id="UP000223071">
    <property type="component" value="Unassembled WGS sequence"/>
</dbReference>
<organism evidence="5 6">
    <name type="scientific">Tepidiforma thermophila (strain KCTC 52669 / CGMCC 1.13589 / G233)</name>
    <dbReference type="NCBI Taxonomy" id="2761530"/>
    <lineage>
        <taxon>Bacteria</taxon>
        <taxon>Bacillati</taxon>
        <taxon>Chloroflexota</taxon>
        <taxon>Tepidiformia</taxon>
        <taxon>Tepidiformales</taxon>
        <taxon>Tepidiformaceae</taxon>
        <taxon>Tepidiforma</taxon>
    </lineage>
</organism>
<evidence type="ECO:0000256" key="3">
    <source>
        <dbReference type="ARBA" id="ARBA00023163"/>
    </source>
</evidence>
<gene>
    <name evidence="5" type="ORF">A9A59_2676</name>
</gene>
<dbReference type="PANTHER" id="PTHR33204:SF18">
    <property type="entry name" value="TRANSCRIPTIONAL REGULATORY PROTEIN"/>
    <property type="match status" value="1"/>
</dbReference>
<dbReference type="AlphaFoldDB" id="A0A2A9HHA5"/>
<dbReference type="PROSITE" id="PS51118">
    <property type="entry name" value="HTH_HXLR"/>
    <property type="match status" value="1"/>
</dbReference>
<evidence type="ECO:0000313" key="5">
    <source>
        <dbReference type="EMBL" id="PFG75407.1"/>
    </source>
</evidence>
<name>A0A2A9HHA5_TEPT2</name>
<evidence type="ECO:0000259" key="4">
    <source>
        <dbReference type="PROSITE" id="PS51118"/>
    </source>
</evidence>
<keyword evidence="6" id="KW-1185">Reference proteome</keyword>
<keyword evidence="2" id="KW-0238">DNA-binding</keyword>
<dbReference type="Pfam" id="PF02036">
    <property type="entry name" value="SCP2"/>
    <property type="match status" value="1"/>
</dbReference>
<keyword evidence="3" id="KW-0804">Transcription</keyword>
<evidence type="ECO:0000256" key="2">
    <source>
        <dbReference type="ARBA" id="ARBA00023125"/>
    </source>
</evidence>
<feature type="domain" description="HTH hxlR-type" evidence="4">
    <location>
        <begin position="17"/>
        <end position="115"/>
    </location>
</feature>
<keyword evidence="1" id="KW-0805">Transcription regulation</keyword>
<dbReference type="InterPro" id="IPR011991">
    <property type="entry name" value="ArsR-like_HTH"/>
</dbReference>
<dbReference type="EMBL" id="PDJQ01000001">
    <property type="protein sequence ID" value="PFG75407.1"/>
    <property type="molecule type" value="Genomic_DNA"/>
</dbReference>
<dbReference type="InterPro" id="IPR036390">
    <property type="entry name" value="WH_DNA-bd_sf"/>
</dbReference>
<dbReference type="CDD" id="cd00090">
    <property type="entry name" value="HTH_ARSR"/>
    <property type="match status" value="1"/>
</dbReference>
<dbReference type="PANTHER" id="PTHR33204">
    <property type="entry name" value="TRANSCRIPTIONAL REGULATOR, MARR FAMILY"/>
    <property type="match status" value="1"/>
</dbReference>
<dbReference type="Pfam" id="PF01638">
    <property type="entry name" value="HxlR"/>
    <property type="match status" value="1"/>
</dbReference>
<dbReference type="RefSeq" id="WP_098504726.1">
    <property type="nucleotide sequence ID" value="NZ_PDJQ01000001.1"/>
</dbReference>